<evidence type="ECO:0000313" key="1">
    <source>
        <dbReference type="EMBL" id="SPU51713.1"/>
    </source>
</evidence>
<gene>
    <name evidence="1" type="ORF">NCTC11166_00020</name>
</gene>
<dbReference type="Proteomes" id="UP000251186">
    <property type="component" value="Unassembled WGS sequence"/>
</dbReference>
<evidence type="ECO:0000313" key="2">
    <source>
        <dbReference type="Proteomes" id="UP000251186"/>
    </source>
</evidence>
<organism evidence="1 2">
    <name type="scientific">Brevundimonas vesicularis</name>
    <name type="common">Pseudomonas vesicularis</name>
    <dbReference type="NCBI Taxonomy" id="41276"/>
    <lineage>
        <taxon>Bacteria</taxon>
        <taxon>Pseudomonadati</taxon>
        <taxon>Pseudomonadota</taxon>
        <taxon>Alphaproteobacteria</taxon>
        <taxon>Caulobacterales</taxon>
        <taxon>Caulobacteraceae</taxon>
        <taxon>Brevundimonas</taxon>
    </lineage>
</organism>
<protein>
    <submittedName>
        <fullName evidence="1">Uncharacterized protein</fullName>
    </submittedName>
</protein>
<name>A0A2X1B379_BREVE</name>
<dbReference type="AlphaFoldDB" id="A0A2X1B379"/>
<dbReference type="EMBL" id="UAQP01000005">
    <property type="protein sequence ID" value="SPU51713.1"/>
    <property type="molecule type" value="Genomic_DNA"/>
</dbReference>
<sequence length="125" mass="13861">MRVMRHRSPLQQRLMIAAALVLALCAVGVWVLMQPSHTPSPEPAEARVMRQIRTQAGRGAELRYAENGQRRSVCGYVGRAAGGPAVGFVSIPNRILFSDDPLPTEFREMRQSYCPGFMAAPNRRP</sequence>
<proteinExistence type="predicted"/>
<reference evidence="1 2" key="1">
    <citation type="submission" date="2018-06" db="EMBL/GenBank/DDBJ databases">
        <authorList>
            <consortium name="Pathogen Informatics"/>
            <person name="Doyle S."/>
        </authorList>
    </citation>
    <scope>NUCLEOTIDE SEQUENCE [LARGE SCALE GENOMIC DNA]</scope>
    <source>
        <strain evidence="1 2">NCTC11166</strain>
    </source>
</reference>
<accession>A0A2X1B379</accession>